<reference evidence="2 3" key="1">
    <citation type="submission" date="2020-08" db="EMBL/GenBank/DDBJ databases">
        <title>Sequencing the genomes of 1000 actinobacteria strains.</title>
        <authorList>
            <person name="Klenk H.-P."/>
        </authorList>
    </citation>
    <scope>NUCLEOTIDE SEQUENCE [LARGE SCALE GENOMIC DNA]</scope>
    <source>
        <strain evidence="2 3">DSM 19081</strain>
    </source>
</reference>
<dbReference type="RefSeq" id="WP_182494813.1">
    <property type="nucleotide sequence ID" value="NZ_BAAAKT010000002.1"/>
</dbReference>
<proteinExistence type="predicted"/>
<evidence type="ECO:0008006" key="4">
    <source>
        <dbReference type="Google" id="ProtNLM"/>
    </source>
</evidence>
<feature type="region of interest" description="Disordered" evidence="1">
    <location>
        <begin position="23"/>
        <end position="51"/>
    </location>
</feature>
<name>A0A839FLT5_9MICC</name>
<organism evidence="2 3">
    <name type="scientific">Nesterenkonia jeotgali</name>
    <dbReference type="NCBI Taxonomy" id="317018"/>
    <lineage>
        <taxon>Bacteria</taxon>
        <taxon>Bacillati</taxon>
        <taxon>Actinomycetota</taxon>
        <taxon>Actinomycetes</taxon>
        <taxon>Micrococcales</taxon>
        <taxon>Micrococcaceae</taxon>
        <taxon>Nesterenkonia</taxon>
    </lineage>
</organism>
<dbReference type="EMBL" id="JACJIH010000001">
    <property type="protein sequence ID" value="MBA8920395.1"/>
    <property type="molecule type" value="Genomic_DNA"/>
</dbReference>
<accession>A0A839FLT5</accession>
<dbReference type="Proteomes" id="UP000546252">
    <property type="component" value="Unassembled WGS sequence"/>
</dbReference>
<sequence length="138" mass="14864">MEFRHQLPALTIAVTALIGTSGCSSPADQYSDLTEDHTSEKPLPDTIRGQAVDTLDPESTRWVGEHEGTELWLGVKAEGAGACLVVYPDDDRWVTGCSTGDEVSVSNGDGWDYRVRPDSAELPEGAIQVSQNVFVTRG</sequence>
<feature type="compositionally biased region" description="Polar residues" evidence="1">
    <location>
        <begin position="23"/>
        <end position="32"/>
    </location>
</feature>
<comment type="caution">
    <text evidence="2">The sequence shown here is derived from an EMBL/GenBank/DDBJ whole genome shotgun (WGS) entry which is preliminary data.</text>
</comment>
<dbReference type="AlphaFoldDB" id="A0A839FLT5"/>
<evidence type="ECO:0000256" key="1">
    <source>
        <dbReference type="SAM" id="MobiDB-lite"/>
    </source>
</evidence>
<feature type="compositionally biased region" description="Basic and acidic residues" evidence="1">
    <location>
        <begin position="34"/>
        <end position="43"/>
    </location>
</feature>
<evidence type="ECO:0000313" key="3">
    <source>
        <dbReference type="Proteomes" id="UP000546252"/>
    </source>
</evidence>
<gene>
    <name evidence="2" type="ORF">HNR24_000328</name>
</gene>
<dbReference type="PROSITE" id="PS51257">
    <property type="entry name" value="PROKAR_LIPOPROTEIN"/>
    <property type="match status" value="1"/>
</dbReference>
<protein>
    <recommendedName>
        <fullName evidence="4">Lipoprotein</fullName>
    </recommendedName>
</protein>
<evidence type="ECO:0000313" key="2">
    <source>
        <dbReference type="EMBL" id="MBA8920395.1"/>
    </source>
</evidence>